<accession>A0A2V2YMC4</accession>
<dbReference type="InterPro" id="IPR025584">
    <property type="entry name" value="Cthe_2159"/>
</dbReference>
<dbReference type="EMBL" id="QGTQ01000029">
    <property type="protein sequence ID" value="PWV95243.1"/>
    <property type="molecule type" value="Genomic_DNA"/>
</dbReference>
<dbReference type="AlphaFoldDB" id="A0A2V2YMC4"/>
<feature type="compositionally biased region" description="Gly residues" evidence="1">
    <location>
        <begin position="396"/>
        <end position="412"/>
    </location>
</feature>
<keyword evidence="4" id="KW-1185">Reference proteome</keyword>
<reference evidence="3 4" key="1">
    <citation type="submission" date="2018-05" db="EMBL/GenBank/DDBJ databases">
        <title>Genomic Encyclopedia of Type Strains, Phase III (KMG-III): the genomes of soil and plant-associated and newly described type strains.</title>
        <authorList>
            <person name="Whitman W."/>
        </authorList>
    </citation>
    <scope>NUCLEOTIDE SEQUENCE [LARGE SCALE GENOMIC DNA]</scope>
    <source>
        <strain evidence="3 4">CECT 5696</strain>
    </source>
</reference>
<feature type="chain" id="PRO_5016101503" evidence="2">
    <location>
        <begin position="29"/>
        <end position="412"/>
    </location>
</feature>
<dbReference type="Pfam" id="PF14262">
    <property type="entry name" value="Cthe_2159"/>
    <property type="match status" value="1"/>
</dbReference>
<feature type="signal peptide" evidence="2">
    <location>
        <begin position="1"/>
        <end position="28"/>
    </location>
</feature>
<comment type="caution">
    <text evidence="3">The sequence shown here is derived from an EMBL/GenBank/DDBJ whole genome shotgun (WGS) entry which is preliminary data.</text>
</comment>
<feature type="region of interest" description="Disordered" evidence="1">
    <location>
        <begin position="391"/>
        <end position="412"/>
    </location>
</feature>
<gene>
    <name evidence="3" type="ORF">DFQ01_12979</name>
</gene>
<evidence type="ECO:0000313" key="4">
    <source>
        <dbReference type="Proteomes" id="UP000246635"/>
    </source>
</evidence>
<proteinExistence type="predicted"/>
<evidence type="ECO:0000256" key="1">
    <source>
        <dbReference type="SAM" id="MobiDB-lite"/>
    </source>
</evidence>
<evidence type="ECO:0000256" key="2">
    <source>
        <dbReference type="SAM" id="SignalP"/>
    </source>
</evidence>
<keyword evidence="2" id="KW-0732">Signal</keyword>
<dbReference type="Proteomes" id="UP000246635">
    <property type="component" value="Unassembled WGS sequence"/>
</dbReference>
<name>A0A2V2YMC4_9BACL</name>
<feature type="compositionally biased region" description="Low complexity" evidence="1">
    <location>
        <begin position="34"/>
        <end position="53"/>
    </location>
</feature>
<dbReference type="PROSITE" id="PS51257">
    <property type="entry name" value="PROKAR_LIPOPROTEIN"/>
    <property type="match status" value="1"/>
</dbReference>
<dbReference type="RefSeq" id="WP_217490338.1">
    <property type="nucleotide sequence ID" value="NZ_CP054612.1"/>
</dbReference>
<protein>
    <submittedName>
        <fullName evidence="3">Uncharacterized protein DUF4353</fullName>
    </submittedName>
</protein>
<organism evidence="3 4">
    <name type="scientific">Paenibacillus cellulosilyticus</name>
    <dbReference type="NCBI Taxonomy" id="375489"/>
    <lineage>
        <taxon>Bacteria</taxon>
        <taxon>Bacillati</taxon>
        <taxon>Bacillota</taxon>
        <taxon>Bacilli</taxon>
        <taxon>Bacillales</taxon>
        <taxon>Paenibacillaceae</taxon>
        <taxon>Paenibacillus</taxon>
    </lineage>
</organism>
<evidence type="ECO:0000313" key="3">
    <source>
        <dbReference type="EMBL" id="PWV95243.1"/>
    </source>
</evidence>
<sequence>MKSKKMKKLSAITLAALLTVAVVGCSKAEVNTDTSTATSQTTTNTTVSSNETSAAAVETASLDTSELFSDRDLEQTADLTAATQINLESEQDVTLDKEGVYVLSGEVENVTVVVDAPEDAKVQVVLDGVSITNEDAPAIYVKEADKVFVTSTADSENYMEVSGSYAADGDTNLDAVIFSRADLTLNGTGSLDIVSTEGNGISSKDDLKITGGEYTIKSSTDSLEANDAILISDGTITIDSGKDALNSKNDEDTTRGYIYIKGGTLNIKAADDAIRGNSFVQIDGGTINIESCEEGIEANSIKINDGQIKMYANNDGINASQKIDSDVVIEVNGGTIDVSMASGDTDAFDSNGDIYINGGTINVEAVSAFDADGTAQLNGGDVTVNGEKITEITQSHGGGGPGGAGGGKGMRQ</sequence>
<feature type="region of interest" description="Disordered" evidence="1">
    <location>
        <begin position="32"/>
        <end position="53"/>
    </location>
</feature>